<keyword evidence="11" id="KW-0539">Nucleus</keyword>
<keyword evidence="12" id="KW-0131">Cell cycle</keyword>
<keyword evidence="9" id="KW-0007">Acetylation</keyword>
<name>A0A8J2RL45_9CRUS</name>
<dbReference type="PANTHER" id="PTHR10073:SF12">
    <property type="entry name" value="DNA MISMATCH REPAIR PROTEIN MLH1"/>
    <property type="match status" value="1"/>
</dbReference>
<organism evidence="17 18">
    <name type="scientific">Daphnia galeata</name>
    <dbReference type="NCBI Taxonomy" id="27404"/>
    <lineage>
        <taxon>Eukaryota</taxon>
        <taxon>Metazoa</taxon>
        <taxon>Ecdysozoa</taxon>
        <taxon>Arthropoda</taxon>
        <taxon>Crustacea</taxon>
        <taxon>Branchiopoda</taxon>
        <taxon>Diplostraca</taxon>
        <taxon>Cladocera</taxon>
        <taxon>Anomopoda</taxon>
        <taxon>Daphniidae</taxon>
        <taxon>Daphnia</taxon>
    </lineage>
</organism>
<dbReference type="InterPro" id="IPR036890">
    <property type="entry name" value="HATPase_C_sf"/>
</dbReference>
<dbReference type="NCBIfam" id="TIGR00585">
    <property type="entry name" value="mutl"/>
    <property type="match status" value="1"/>
</dbReference>
<evidence type="ECO:0000256" key="3">
    <source>
        <dbReference type="ARBA" id="ARBA00006082"/>
    </source>
</evidence>
<keyword evidence="8" id="KW-0067">ATP-binding</keyword>
<dbReference type="GO" id="GO:0006298">
    <property type="term" value="P:mismatch repair"/>
    <property type="evidence" value="ECO:0007669"/>
    <property type="project" value="InterPro"/>
</dbReference>
<dbReference type="PROSITE" id="PS00058">
    <property type="entry name" value="DNA_MISMATCH_REPAIR_1"/>
    <property type="match status" value="1"/>
</dbReference>
<comment type="similarity">
    <text evidence="3">Belongs to the DNA mismatch repair MutL/HexB family.</text>
</comment>
<dbReference type="SMART" id="SM01340">
    <property type="entry name" value="DNA_mis_repair"/>
    <property type="match status" value="1"/>
</dbReference>
<sequence>MEKATKRPKNILKLDETVVNRIAAGEIIQRPSNALKEMLENCLDAGSTSIQVTVRDGGLKLLKIQDNGCGINKEDLAIVCERFTTSKLEKFEDLNAIGTFGFRGEALASISHVAHLTIITKTSEMQCAYKSSYHDGKLVGASKPCAGIQGTQIVVEDLFYNVPTRKNALKSPSDEHNRIVEVITRFAVHNSSVGFSLKKLNDNGSDVRTSPNSTQEDNIRILYGHAVAKDLIKLNVEDPGLKVKANGLISNVDYAGAKFTMLLFINHRLVDSTPLKRALDSVYATYLAKGKHPFVYLSIEIAPNCVDVNVHPTKHEVHFLNEDAIIHKIQSTADMLLKNASTSRSFAIQTVIPPSNFLNKPESRANNANATKVYDKQLVRTDSKDQKIDKFLDKSTTASESMLSSLNQTSMEASYGPSVSLNKRKEVESVSDKVRTFPMVPEKNNQATSHANAENTTERRQFELTSLIQLREAVKNNTDQVLRDTFKDSIFVGCVSEKHCLIQHGTRLYIFCLERVAEEFFYQKFLDEFGNCGVICLSDPPPLYNLAIIAMDQEENEWRPEDGPKDYLGKQLKELLGCKSEMLNDYFSVQINENHHLAGIPLILVDYIPDLTQLPSFVLRLASDVEWNLEKDCFDTICRVMAKFYRKPNDHEVLNVGSDKDWKWTVEHVLYPAIKASLLPPKKWISDGTILQIADLPDLYKVFERC</sequence>
<evidence type="ECO:0000256" key="11">
    <source>
        <dbReference type="ARBA" id="ARBA00023242"/>
    </source>
</evidence>
<keyword evidence="18" id="KW-1185">Reference proteome</keyword>
<dbReference type="PANTHER" id="PTHR10073">
    <property type="entry name" value="DNA MISMATCH REPAIR PROTEIN MLH, PMS, MUTL"/>
    <property type="match status" value="1"/>
</dbReference>
<evidence type="ECO:0000256" key="15">
    <source>
        <dbReference type="ARBA" id="ARBA00082865"/>
    </source>
</evidence>
<evidence type="ECO:0000256" key="13">
    <source>
        <dbReference type="ARBA" id="ARBA00071080"/>
    </source>
</evidence>
<dbReference type="OrthoDB" id="10263226at2759"/>
<evidence type="ECO:0000259" key="16">
    <source>
        <dbReference type="SMART" id="SM01340"/>
    </source>
</evidence>
<keyword evidence="5" id="KW-0597">Phosphoprotein</keyword>
<proteinExistence type="inferred from homology"/>
<dbReference type="InterPro" id="IPR014762">
    <property type="entry name" value="DNA_mismatch_repair_CS"/>
</dbReference>
<evidence type="ECO:0000256" key="10">
    <source>
        <dbReference type="ARBA" id="ARBA00023204"/>
    </source>
</evidence>
<dbReference type="GO" id="GO:0005524">
    <property type="term" value="F:ATP binding"/>
    <property type="evidence" value="ECO:0007669"/>
    <property type="project" value="UniProtKB-KW"/>
</dbReference>
<dbReference type="InterPro" id="IPR020568">
    <property type="entry name" value="Ribosomal_Su5_D2-typ_SF"/>
</dbReference>
<evidence type="ECO:0000256" key="12">
    <source>
        <dbReference type="ARBA" id="ARBA00023306"/>
    </source>
</evidence>
<evidence type="ECO:0000256" key="7">
    <source>
        <dbReference type="ARBA" id="ARBA00022763"/>
    </source>
</evidence>
<dbReference type="GO" id="GO:0032389">
    <property type="term" value="C:MutLalpha complex"/>
    <property type="evidence" value="ECO:0007669"/>
    <property type="project" value="TreeGrafter"/>
</dbReference>
<dbReference type="Pfam" id="PF16413">
    <property type="entry name" value="Mlh1_C"/>
    <property type="match status" value="1"/>
</dbReference>
<dbReference type="Gene3D" id="3.30.565.10">
    <property type="entry name" value="Histidine kinase-like ATPase, C-terminal domain"/>
    <property type="match status" value="1"/>
</dbReference>
<dbReference type="GO" id="GO:0005694">
    <property type="term" value="C:chromosome"/>
    <property type="evidence" value="ECO:0007669"/>
    <property type="project" value="UniProtKB-SubCell"/>
</dbReference>
<gene>
    <name evidence="17" type="ORF">DGAL_LOCUS244</name>
</gene>
<dbReference type="GO" id="GO:0140664">
    <property type="term" value="F:ATP-dependent DNA damage sensor activity"/>
    <property type="evidence" value="ECO:0007669"/>
    <property type="project" value="InterPro"/>
</dbReference>
<feature type="domain" description="DNA mismatch repair protein S5" evidence="16">
    <location>
        <begin position="219"/>
        <end position="338"/>
    </location>
</feature>
<evidence type="ECO:0000256" key="1">
    <source>
        <dbReference type="ARBA" id="ARBA00004123"/>
    </source>
</evidence>
<evidence type="ECO:0000256" key="14">
    <source>
        <dbReference type="ARBA" id="ARBA00072852"/>
    </source>
</evidence>
<dbReference type="EMBL" id="CAKKLH010000001">
    <property type="protein sequence ID" value="CAH0098197.1"/>
    <property type="molecule type" value="Genomic_DNA"/>
</dbReference>
<keyword evidence="4" id="KW-0158">Chromosome</keyword>
<dbReference type="InterPro" id="IPR032189">
    <property type="entry name" value="Mlh1_C"/>
</dbReference>
<dbReference type="InterPro" id="IPR014721">
    <property type="entry name" value="Ribsml_uS5_D2-typ_fold_subgr"/>
</dbReference>
<evidence type="ECO:0000256" key="4">
    <source>
        <dbReference type="ARBA" id="ARBA00022454"/>
    </source>
</evidence>
<dbReference type="FunFam" id="3.30.230.10:FF:000014">
    <property type="entry name" value="DNA mismatch repair protein Mlh1"/>
    <property type="match status" value="1"/>
</dbReference>
<dbReference type="AlphaFoldDB" id="A0A8J2RL45"/>
<dbReference type="Gene3D" id="3.30.230.10">
    <property type="match status" value="1"/>
</dbReference>
<dbReference type="GO" id="GO:0016887">
    <property type="term" value="F:ATP hydrolysis activity"/>
    <property type="evidence" value="ECO:0007669"/>
    <property type="project" value="InterPro"/>
</dbReference>
<protein>
    <recommendedName>
        <fullName evidence="14">DNA mismatch repair protein MLH1</fullName>
    </recommendedName>
    <alternativeName>
        <fullName evidence="13">DNA mismatch repair protein Mlh1</fullName>
    </alternativeName>
    <alternativeName>
        <fullName evidence="15">MutL protein homolog 1</fullName>
    </alternativeName>
</protein>
<evidence type="ECO:0000256" key="8">
    <source>
        <dbReference type="ARBA" id="ARBA00022840"/>
    </source>
</evidence>
<evidence type="ECO:0000313" key="17">
    <source>
        <dbReference type="EMBL" id="CAH0098197.1"/>
    </source>
</evidence>
<dbReference type="SUPFAM" id="SSF55874">
    <property type="entry name" value="ATPase domain of HSP90 chaperone/DNA topoisomerase II/histidine kinase"/>
    <property type="match status" value="1"/>
</dbReference>
<dbReference type="InterPro" id="IPR013507">
    <property type="entry name" value="DNA_mismatch_S5_2-like"/>
</dbReference>
<accession>A0A8J2RL45</accession>
<dbReference type="Pfam" id="PF01119">
    <property type="entry name" value="DNA_mis_repair"/>
    <property type="match status" value="1"/>
</dbReference>
<dbReference type="FunFam" id="3.30.565.10:FF:000034">
    <property type="entry name" value="DNA mismatch repair protein mlh1, putative"/>
    <property type="match status" value="1"/>
</dbReference>
<dbReference type="Proteomes" id="UP000789390">
    <property type="component" value="Unassembled WGS sequence"/>
</dbReference>
<dbReference type="CDD" id="cd16926">
    <property type="entry name" value="HATPase_MutL-MLH-PMS-like"/>
    <property type="match status" value="1"/>
</dbReference>
<evidence type="ECO:0000256" key="6">
    <source>
        <dbReference type="ARBA" id="ARBA00022741"/>
    </source>
</evidence>
<keyword evidence="7" id="KW-0227">DNA damage</keyword>
<dbReference type="InterPro" id="IPR002099">
    <property type="entry name" value="MutL/Mlh/PMS"/>
</dbReference>
<dbReference type="InterPro" id="IPR038973">
    <property type="entry name" value="MutL/Mlh/Pms-like"/>
</dbReference>
<dbReference type="SUPFAM" id="SSF54211">
    <property type="entry name" value="Ribosomal protein S5 domain 2-like"/>
    <property type="match status" value="1"/>
</dbReference>
<dbReference type="Pfam" id="PF13589">
    <property type="entry name" value="HATPase_c_3"/>
    <property type="match status" value="1"/>
</dbReference>
<evidence type="ECO:0000256" key="9">
    <source>
        <dbReference type="ARBA" id="ARBA00022990"/>
    </source>
</evidence>
<dbReference type="GO" id="GO:0031981">
    <property type="term" value="C:nuclear lumen"/>
    <property type="evidence" value="ECO:0007669"/>
    <property type="project" value="UniProtKB-ARBA"/>
</dbReference>
<keyword evidence="10" id="KW-0234">DNA repair</keyword>
<evidence type="ECO:0000313" key="18">
    <source>
        <dbReference type="Proteomes" id="UP000789390"/>
    </source>
</evidence>
<dbReference type="GO" id="GO:0030983">
    <property type="term" value="F:mismatched DNA binding"/>
    <property type="evidence" value="ECO:0007669"/>
    <property type="project" value="InterPro"/>
</dbReference>
<keyword evidence="6" id="KW-0547">Nucleotide-binding</keyword>
<evidence type="ECO:0000256" key="2">
    <source>
        <dbReference type="ARBA" id="ARBA00004286"/>
    </source>
</evidence>
<evidence type="ECO:0000256" key="5">
    <source>
        <dbReference type="ARBA" id="ARBA00022553"/>
    </source>
</evidence>
<reference evidence="17" key="1">
    <citation type="submission" date="2021-11" db="EMBL/GenBank/DDBJ databases">
        <authorList>
            <person name="Schell T."/>
        </authorList>
    </citation>
    <scope>NUCLEOTIDE SEQUENCE</scope>
    <source>
        <strain evidence="17">M5</strain>
    </source>
</reference>
<comment type="caution">
    <text evidence="17">The sequence shown here is derived from an EMBL/GenBank/DDBJ whole genome shotgun (WGS) entry which is preliminary data.</text>
</comment>
<comment type="subcellular location">
    <subcellularLocation>
        <location evidence="2">Chromosome</location>
    </subcellularLocation>
    <subcellularLocation>
        <location evidence="1">Nucleus</location>
    </subcellularLocation>
</comment>